<evidence type="ECO:0000256" key="3">
    <source>
        <dbReference type="SAM" id="MobiDB-lite"/>
    </source>
</evidence>
<feature type="region of interest" description="Disordered" evidence="3">
    <location>
        <begin position="80"/>
        <end position="105"/>
    </location>
</feature>
<reference evidence="5 6" key="1">
    <citation type="submission" date="2013-05" db="EMBL/GenBank/DDBJ databases">
        <title>Drechslerella stenobrocha genome reveals carnivorous origination and mechanical trapping mechanism of predatory fungi.</title>
        <authorList>
            <person name="Liu X."/>
            <person name="Zhang W."/>
            <person name="Liu K."/>
        </authorList>
    </citation>
    <scope>NUCLEOTIDE SEQUENCE [LARGE SCALE GENOMIC DNA]</scope>
    <source>
        <strain evidence="5 6">248</strain>
    </source>
</reference>
<dbReference type="HOGENOM" id="CLU_012062_28_1_1"/>
<evidence type="ECO:0000313" key="6">
    <source>
        <dbReference type="Proteomes" id="UP000024837"/>
    </source>
</evidence>
<dbReference type="PROSITE" id="PS50102">
    <property type="entry name" value="RRM"/>
    <property type="match status" value="1"/>
</dbReference>
<protein>
    <recommendedName>
        <fullName evidence="4">RRM domain-containing protein</fullName>
    </recommendedName>
</protein>
<feature type="domain" description="RRM" evidence="4">
    <location>
        <begin position="2"/>
        <end position="80"/>
    </location>
</feature>
<proteinExistence type="predicted"/>
<dbReference type="PANTHER" id="PTHR48027">
    <property type="entry name" value="HETEROGENEOUS NUCLEAR RIBONUCLEOPROTEIN 87F-RELATED"/>
    <property type="match status" value="1"/>
</dbReference>
<gene>
    <name evidence="5" type="ORF">DRE_04500</name>
</gene>
<dbReference type="SMART" id="SM00360">
    <property type="entry name" value="RRM"/>
    <property type="match status" value="1"/>
</dbReference>
<sequence length="129" mass="13589">MSKLFVGGLAWHTDDQTLRQKFEEFGIVEEAVVVKDRDTGRSRGFGFVRFRDENDAGTAMSAMNNTEFDGRVIRVDRASSRVGQGGGPSGGQYQGGAGGWSGNYAQQGQGQQGGYGYAAGGFSGSGTGF</sequence>
<feature type="compositionally biased region" description="Gly residues" evidence="3">
    <location>
        <begin position="83"/>
        <end position="101"/>
    </location>
</feature>
<evidence type="ECO:0000313" key="5">
    <source>
        <dbReference type="EMBL" id="EWC46329.1"/>
    </source>
</evidence>
<keyword evidence="6" id="KW-1185">Reference proteome</keyword>
<evidence type="ECO:0000259" key="4">
    <source>
        <dbReference type="PROSITE" id="PS50102"/>
    </source>
</evidence>
<name>W7HST4_9PEZI</name>
<dbReference type="SUPFAM" id="SSF54928">
    <property type="entry name" value="RNA-binding domain, RBD"/>
    <property type="match status" value="1"/>
</dbReference>
<dbReference type="OrthoDB" id="439808at2759"/>
<dbReference type="Proteomes" id="UP000024837">
    <property type="component" value="Unassembled WGS sequence"/>
</dbReference>
<accession>W7HST4</accession>
<dbReference type="InterPro" id="IPR012677">
    <property type="entry name" value="Nucleotide-bd_a/b_plait_sf"/>
</dbReference>
<dbReference type="Pfam" id="PF00076">
    <property type="entry name" value="RRM_1"/>
    <property type="match status" value="1"/>
</dbReference>
<dbReference type="AlphaFoldDB" id="W7HST4"/>
<dbReference type="InterPro" id="IPR052462">
    <property type="entry name" value="SLIRP/GR-RBP-like"/>
</dbReference>
<dbReference type="EMBL" id="KI966419">
    <property type="protein sequence ID" value="EWC46329.1"/>
    <property type="molecule type" value="Genomic_DNA"/>
</dbReference>
<organism evidence="5 6">
    <name type="scientific">Drechslerella stenobrocha 248</name>
    <dbReference type="NCBI Taxonomy" id="1043628"/>
    <lineage>
        <taxon>Eukaryota</taxon>
        <taxon>Fungi</taxon>
        <taxon>Dikarya</taxon>
        <taxon>Ascomycota</taxon>
        <taxon>Pezizomycotina</taxon>
        <taxon>Orbiliomycetes</taxon>
        <taxon>Orbiliales</taxon>
        <taxon>Orbiliaceae</taxon>
        <taxon>Drechslerella</taxon>
    </lineage>
</organism>
<dbReference type="GO" id="GO:0003723">
    <property type="term" value="F:RNA binding"/>
    <property type="evidence" value="ECO:0007669"/>
    <property type="project" value="UniProtKB-UniRule"/>
</dbReference>
<keyword evidence="1 2" id="KW-0694">RNA-binding</keyword>
<dbReference type="Gene3D" id="3.30.70.330">
    <property type="match status" value="1"/>
</dbReference>
<evidence type="ECO:0000256" key="1">
    <source>
        <dbReference type="ARBA" id="ARBA00022884"/>
    </source>
</evidence>
<dbReference type="InterPro" id="IPR000504">
    <property type="entry name" value="RRM_dom"/>
</dbReference>
<dbReference type="InterPro" id="IPR035979">
    <property type="entry name" value="RBD_domain_sf"/>
</dbReference>
<evidence type="ECO:0000256" key="2">
    <source>
        <dbReference type="PROSITE-ProRule" id="PRU00176"/>
    </source>
</evidence>